<organism evidence="3 4">
    <name type="scientific">Lingula anatina</name>
    <name type="common">Brachiopod</name>
    <name type="synonym">Lingula unguis</name>
    <dbReference type="NCBI Taxonomy" id="7574"/>
    <lineage>
        <taxon>Eukaryota</taxon>
        <taxon>Metazoa</taxon>
        <taxon>Spiralia</taxon>
        <taxon>Lophotrochozoa</taxon>
        <taxon>Brachiopoda</taxon>
        <taxon>Linguliformea</taxon>
        <taxon>Lingulata</taxon>
        <taxon>Lingulida</taxon>
        <taxon>Linguloidea</taxon>
        <taxon>Lingulidae</taxon>
        <taxon>Lingula</taxon>
    </lineage>
</organism>
<protein>
    <submittedName>
        <fullName evidence="4">Probable assembly chaperone of rpl4</fullName>
    </submittedName>
</protein>
<evidence type="ECO:0000313" key="3">
    <source>
        <dbReference type="Proteomes" id="UP000085678"/>
    </source>
</evidence>
<gene>
    <name evidence="4" type="primary">LOC106168490</name>
</gene>
<reference evidence="4" key="1">
    <citation type="submission" date="2025-08" db="UniProtKB">
        <authorList>
            <consortium name="RefSeq"/>
        </authorList>
    </citation>
    <scope>IDENTIFICATION</scope>
    <source>
        <tissue evidence="4">Gonads</tissue>
    </source>
</reference>
<evidence type="ECO:0000256" key="1">
    <source>
        <dbReference type="PROSITE-ProRule" id="PRU00339"/>
    </source>
</evidence>
<name>A0A1S3IZP2_LINAN</name>
<dbReference type="GeneID" id="106168490"/>
<keyword evidence="1" id="KW-0802">TPR repeat</keyword>
<feature type="region of interest" description="Disordered" evidence="2">
    <location>
        <begin position="353"/>
        <end position="389"/>
    </location>
</feature>
<evidence type="ECO:0000256" key="2">
    <source>
        <dbReference type="SAM" id="MobiDB-lite"/>
    </source>
</evidence>
<feature type="compositionally biased region" description="Acidic residues" evidence="2">
    <location>
        <begin position="358"/>
        <end position="389"/>
    </location>
</feature>
<sequence length="389" mass="43948">MGRPQRKKDKKKPKRTHTKGPKPDKVECENELPEEPSEVTKKENSSSKYGIDQLLDKAQECIDTFNYELAQKFCQRALELDPDNLRVLETSGTLLLELGDSEGAKKCFGRAVELSPDKGHAKYMYLGQLFEGAEAVQCFQKGIELMTNELQQQQQREVSAAFSGSGDEMVSSKDISTAYCSIAEIYMTDCCFEEAAEEKCRTNIEKAISSDDTNAEAYQLMASFFLSKEDREEARKMIEKSVSLWLPKMKGMENETLLQDPAEVAPINYSARINASQILIETESYDLASEILEGLLDEDEDVIQVWYLLGWLNYLQGEDYKGNARYYLDKADKLSKKVSCSDKPMLSHIQELLQELGPGEDEDEEEEGAEMDDFESDSDAEDAVESMES</sequence>
<dbReference type="GO" id="GO:0016020">
    <property type="term" value="C:membrane"/>
    <property type="evidence" value="ECO:0007669"/>
    <property type="project" value="TreeGrafter"/>
</dbReference>
<dbReference type="SMART" id="SM00028">
    <property type="entry name" value="TPR"/>
    <property type="match status" value="4"/>
</dbReference>
<feature type="repeat" description="TPR" evidence="1">
    <location>
        <begin position="85"/>
        <end position="118"/>
    </location>
</feature>
<dbReference type="AlphaFoldDB" id="A0A1S3IZP2"/>
<evidence type="ECO:0000313" key="4">
    <source>
        <dbReference type="RefSeq" id="XP_013403019.1"/>
    </source>
</evidence>
<dbReference type="InterPro" id="IPR019734">
    <property type="entry name" value="TPR_rpt"/>
</dbReference>
<accession>A0A1S3IZP2</accession>
<dbReference type="CDD" id="cd24142">
    <property type="entry name" value="ACL4-like"/>
    <property type="match status" value="1"/>
</dbReference>
<dbReference type="InParanoid" id="A0A1S3IZP2"/>
<dbReference type="GO" id="GO:0035091">
    <property type="term" value="F:phosphatidylinositol binding"/>
    <property type="evidence" value="ECO:0007669"/>
    <property type="project" value="TreeGrafter"/>
</dbReference>
<keyword evidence="3" id="KW-1185">Reference proteome</keyword>
<dbReference type="Gene3D" id="1.25.40.10">
    <property type="entry name" value="Tetratricopeptide repeat domain"/>
    <property type="match status" value="2"/>
</dbReference>
<dbReference type="KEGG" id="lak:106168490"/>
<dbReference type="PROSITE" id="PS50005">
    <property type="entry name" value="TPR"/>
    <property type="match status" value="1"/>
</dbReference>
<dbReference type="SUPFAM" id="SSF48452">
    <property type="entry name" value="TPR-like"/>
    <property type="match status" value="2"/>
</dbReference>
<dbReference type="Proteomes" id="UP000085678">
    <property type="component" value="Unplaced"/>
</dbReference>
<dbReference type="PANTHER" id="PTHR28654:SF1">
    <property type="entry name" value="AXIN INTERACTOR, DORSALIZATION-ASSOCIATED PROTEIN"/>
    <property type="match status" value="1"/>
</dbReference>
<feature type="compositionally biased region" description="Basic residues" evidence="2">
    <location>
        <begin position="1"/>
        <end position="20"/>
    </location>
</feature>
<dbReference type="RefSeq" id="XP_013403019.1">
    <property type="nucleotide sequence ID" value="XM_013547565.1"/>
</dbReference>
<feature type="region of interest" description="Disordered" evidence="2">
    <location>
        <begin position="1"/>
        <end position="46"/>
    </location>
</feature>
<dbReference type="GO" id="GO:0048264">
    <property type="term" value="P:determination of ventral identity"/>
    <property type="evidence" value="ECO:0007669"/>
    <property type="project" value="TreeGrafter"/>
</dbReference>
<dbReference type="STRING" id="7574.A0A1S3IZP2"/>
<dbReference type="InterPro" id="IPR011990">
    <property type="entry name" value="TPR-like_helical_dom_sf"/>
</dbReference>
<proteinExistence type="predicted"/>
<dbReference type="PANTHER" id="PTHR28654">
    <property type="entry name" value="AXIN INTERACTOR, DORSALIZATION-ASSOCIATED PROTEIN"/>
    <property type="match status" value="1"/>
</dbReference>
<dbReference type="OrthoDB" id="1914839at2759"/>
<dbReference type="Pfam" id="PF13181">
    <property type="entry name" value="TPR_8"/>
    <property type="match status" value="3"/>
</dbReference>